<comment type="caution">
    <text evidence="6">The sequence shown here is derived from an EMBL/GenBank/DDBJ whole genome shotgun (WGS) entry which is preliminary data.</text>
</comment>
<dbReference type="EMBL" id="JBEXAC010000002">
    <property type="protein sequence ID" value="MET6999662.1"/>
    <property type="molecule type" value="Genomic_DNA"/>
</dbReference>
<dbReference type="PANTHER" id="PTHR46233:SF3">
    <property type="entry name" value="HYDROXYACYLGLUTATHIONE HYDROLASE GLOC"/>
    <property type="match status" value="1"/>
</dbReference>
<dbReference type="Proteomes" id="UP001549749">
    <property type="component" value="Unassembled WGS sequence"/>
</dbReference>
<dbReference type="PANTHER" id="PTHR46233">
    <property type="entry name" value="HYDROXYACYLGLUTATHIONE HYDROLASE GLOC"/>
    <property type="match status" value="1"/>
</dbReference>
<evidence type="ECO:0000256" key="2">
    <source>
        <dbReference type="ARBA" id="ARBA00022723"/>
    </source>
</evidence>
<sequence length="214" mass="23986">MIEIQQFTFNPFQENTYLLINGKRECIIIDPGCYFEEERKELLLYIEKEGLKVTRLLNTHCHLDHIFGNKLVAVTYGVGLEIHRADEIVLVRSPEVGAMYNVRFEPSPMPSAYLEEGDKISFGGVELEVIFTPGHSPGSVSFYCAAEKFLIGGDVLFYQSIGRTDLPGGNHATLLASIREKLFVLPDDTKVLPGHGPATTIGFEKRHNPFLNEV</sequence>
<comment type="cofactor">
    <cofactor evidence="1">
        <name>Zn(2+)</name>
        <dbReference type="ChEBI" id="CHEBI:29105"/>
    </cofactor>
</comment>
<organism evidence="6 7">
    <name type="scientific">Chitinophaga defluvii</name>
    <dbReference type="NCBI Taxonomy" id="3163343"/>
    <lineage>
        <taxon>Bacteria</taxon>
        <taxon>Pseudomonadati</taxon>
        <taxon>Bacteroidota</taxon>
        <taxon>Chitinophagia</taxon>
        <taxon>Chitinophagales</taxon>
        <taxon>Chitinophagaceae</taxon>
        <taxon>Chitinophaga</taxon>
    </lineage>
</organism>
<keyword evidence="4" id="KW-0862">Zinc</keyword>
<dbReference type="InterPro" id="IPR051453">
    <property type="entry name" value="MBL_Glyoxalase_II"/>
</dbReference>
<dbReference type="SMART" id="SM00849">
    <property type="entry name" value="Lactamase_B"/>
    <property type="match status" value="1"/>
</dbReference>
<dbReference type="InterPro" id="IPR001279">
    <property type="entry name" value="Metallo-B-lactamas"/>
</dbReference>
<evidence type="ECO:0000256" key="1">
    <source>
        <dbReference type="ARBA" id="ARBA00001947"/>
    </source>
</evidence>
<dbReference type="SUPFAM" id="SSF56281">
    <property type="entry name" value="Metallo-hydrolase/oxidoreductase"/>
    <property type="match status" value="1"/>
</dbReference>
<dbReference type="InterPro" id="IPR036866">
    <property type="entry name" value="RibonucZ/Hydroxyglut_hydro"/>
</dbReference>
<evidence type="ECO:0000313" key="7">
    <source>
        <dbReference type="Proteomes" id="UP001549749"/>
    </source>
</evidence>
<evidence type="ECO:0000259" key="5">
    <source>
        <dbReference type="SMART" id="SM00849"/>
    </source>
</evidence>
<proteinExistence type="predicted"/>
<evidence type="ECO:0000256" key="4">
    <source>
        <dbReference type="ARBA" id="ARBA00022833"/>
    </source>
</evidence>
<keyword evidence="2" id="KW-0479">Metal-binding</keyword>
<evidence type="ECO:0000256" key="3">
    <source>
        <dbReference type="ARBA" id="ARBA00022801"/>
    </source>
</evidence>
<protein>
    <submittedName>
        <fullName evidence="6">MBL fold metallo-hydrolase</fullName>
    </submittedName>
</protein>
<accession>A0ABV2T9F2</accession>
<name>A0ABV2T9F2_9BACT</name>
<dbReference type="Gene3D" id="3.60.15.10">
    <property type="entry name" value="Ribonuclease Z/Hydroxyacylglutathione hydrolase-like"/>
    <property type="match status" value="1"/>
</dbReference>
<dbReference type="Pfam" id="PF00753">
    <property type="entry name" value="Lactamase_B"/>
    <property type="match status" value="1"/>
</dbReference>
<keyword evidence="3" id="KW-0378">Hydrolase</keyword>
<gene>
    <name evidence="6" type="ORF">ABR189_19895</name>
</gene>
<feature type="domain" description="Metallo-beta-lactamase" evidence="5">
    <location>
        <begin position="13"/>
        <end position="195"/>
    </location>
</feature>
<keyword evidence="7" id="KW-1185">Reference proteome</keyword>
<dbReference type="RefSeq" id="WP_354662226.1">
    <property type="nucleotide sequence ID" value="NZ_JBEXAC010000002.1"/>
</dbReference>
<reference evidence="6 7" key="1">
    <citation type="submission" date="2024-06" db="EMBL/GenBank/DDBJ databases">
        <title>Chitinophaga defluvii sp. nov., isolated from municipal sewage.</title>
        <authorList>
            <person name="Zhang L."/>
        </authorList>
    </citation>
    <scope>NUCLEOTIDE SEQUENCE [LARGE SCALE GENOMIC DNA]</scope>
    <source>
        <strain evidence="6 7">H8</strain>
    </source>
</reference>
<dbReference type="CDD" id="cd06262">
    <property type="entry name" value="metallo-hydrolase-like_MBL-fold"/>
    <property type="match status" value="1"/>
</dbReference>
<evidence type="ECO:0000313" key="6">
    <source>
        <dbReference type="EMBL" id="MET6999662.1"/>
    </source>
</evidence>